<comment type="caution">
    <text evidence="4">The sequence shown here is derived from an EMBL/GenBank/DDBJ whole genome shotgun (WGS) entry which is preliminary data.</text>
</comment>
<evidence type="ECO:0000313" key="4">
    <source>
        <dbReference type="EMBL" id="KAK7069159.1"/>
    </source>
</evidence>
<dbReference type="InterPro" id="IPR047115">
    <property type="entry name" value="ARSB"/>
</dbReference>
<dbReference type="AlphaFoldDB" id="A0AAN8ZZM9"/>
<proteinExistence type="predicted"/>
<dbReference type="GO" id="GO:0008484">
    <property type="term" value="F:sulfuric ester hydrolase activity"/>
    <property type="evidence" value="ECO:0007669"/>
    <property type="project" value="InterPro"/>
</dbReference>
<dbReference type="EMBL" id="JAXCGZ010017010">
    <property type="protein sequence ID" value="KAK7069159.1"/>
    <property type="molecule type" value="Genomic_DNA"/>
</dbReference>
<gene>
    <name evidence="4" type="ORF">SK128_016110</name>
</gene>
<keyword evidence="5" id="KW-1185">Reference proteome</keyword>
<evidence type="ECO:0000256" key="3">
    <source>
        <dbReference type="ARBA" id="ARBA00023180"/>
    </source>
</evidence>
<dbReference type="Gene3D" id="3.40.720.10">
    <property type="entry name" value="Alkaline Phosphatase, subunit A"/>
    <property type="match status" value="1"/>
</dbReference>
<evidence type="ECO:0000256" key="2">
    <source>
        <dbReference type="ARBA" id="ARBA00022837"/>
    </source>
</evidence>
<dbReference type="PANTHER" id="PTHR10342">
    <property type="entry name" value="ARYLSULFATASE"/>
    <property type="match status" value="1"/>
</dbReference>
<keyword evidence="2" id="KW-0106">Calcium</keyword>
<keyword evidence="3" id="KW-0325">Glycoprotein</keyword>
<dbReference type="SUPFAM" id="SSF53649">
    <property type="entry name" value="Alkaline phosphatase-like"/>
    <property type="match status" value="1"/>
</dbReference>
<evidence type="ECO:0000256" key="1">
    <source>
        <dbReference type="ARBA" id="ARBA00022723"/>
    </source>
</evidence>
<protein>
    <submittedName>
        <fullName evidence="4">Uncharacterized protein</fullName>
    </submittedName>
</protein>
<dbReference type="PANTHER" id="PTHR10342:SF274">
    <property type="entry name" value="ARYLSULFATASE B"/>
    <property type="match status" value="1"/>
</dbReference>
<name>A0AAN8ZZM9_HALRR</name>
<sequence>MGASNWPLQSWKSSVMEGGTRGPAFIHSPHLSNIQGNIYNELFFVTDWFSTILTLAGGRIPKGLDSYDHWYAFSGYSKPPRDKFVYNIDNSKGVFVAAIR</sequence>
<dbReference type="GO" id="GO:0046872">
    <property type="term" value="F:metal ion binding"/>
    <property type="evidence" value="ECO:0007669"/>
    <property type="project" value="UniProtKB-KW"/>
</dbReference>
<reference evidence="4 5" key="1">
    <citation type="submission" date="2023-11" db="EMBL/GenBank/DDBJ databases">
        <title>Halocaridina rubra genome assembly.</title>
        <authorList>
            <person name="Smith C."/>
        </authorList>
    </citation>
    <scope>NUCLEOTIDE SEQUENCE [LARGE SCALE GENOMIC DNA]</scope>
    <source>
        <strain evidence="4">EP-1</strain>
        <tissue evidence="4">Whole</tissue>
    </source>
</reference>
<dbReference type="Proteomes" id="UP001381693">
    <property type="component" value="Unassembled WGS sequence"/>
</dbReference>
<keyword evidence="1" id="KW-0479">Metal-binding</keyword>
<dbReference type="Gene3D" id="3.30.1120.10">
    <property type="match status" value="1"/>
</dbReference>
<organism evidence="4 5">
    <name type="scientific">Halocaridina rubra</name>
    <name type="common">Hawaiian red shrimp</name>
    <dbReference type="NCBI Taxonomy" id="373956"/>
    <lineage>
        <taxon>Eukaryota</taxon>
        <taxon>Metazoa</taxon>
        <taxon>Ecdysozoa</taxon>
        <taxon>Arthropoda</taxon>
        <taxon>Crustacea</taxon>
        <taxon>Multicrustacea</taxon>
        <taxon>Malacostraca</taxon>
        <taxon>Eumalacostraca</taxon>
        <taxon>Eucarida</taxon>
        <taxon>Decapoda</taxon>
        <taxon>Pleocyemata</taxon>
        <taxon>Caridea</taxon>
        <taxon>Atyoidea</taxon>
        <taxon>Atyidae</taxon>
        <taxon>Halocaridina</taxon>
    </lineage>
</organism>
<accession>A0AAN8ZZM9</accession>
<evidence type="ECO:0000313" key="5">
    <source>
        <dbReference type="Proteomes" id="UP001381693"/>
    </source>
</evidence>
<dbReference type="InterPro" id="IPR017850">
    <property type="entry name" value="Alkaline_phosphatase_core_sf"/>
</dbReference>